<dbReference type="SUPFAM" id="SSF55729">
    <property type="entry name" value="Acyl-CoA N-acyltransferases (Nat)"/>
    <property type="match status" value="1"/>
</dbReference>
<dbReference type="PANTHER" id="PTHR43792">
    <property type="entry name" value="GNAT FAMILY, PUTATIVE (AFU_ORTHOLOGUE AFUA_3G00765)-RELATED-RELATED"/>
    <property type="match status" value="1"/>
</dbReference>
<evidence type="ECO:0000313" key="5">
    <source>
        <dbReference type="EMBL" id="AEI42492.1"/>
    </source>
</evidence>
<sequence>MLMQGQTVYTRILLHSDAEALWRLKTENRGFFQPFEPVQDEAAYTRAAVKEYISHSLAEQEQGGSFSFGIFTPDDELIGRVRLSCIVRGAWQNANLGYMLAERWNGRGLMTEAVGLTLKFAFEHANLHRVQAGIMPHNLGSQRVAEKNGMRCEGLAERYLRIAGVWEDHRIYAITAEEWRERRSAAG</sequence>
<dbReference type="Pfam" id="PF13302">
    <property type="entry name" value="Acetyltransf_3"/>
    <property type="match status" value="1"/>
</dbReference>
<reference evidence="5 6" key="2">
    <citation type="journal article" date="2013" name="Genome Announc.">
        <title>Genome Sequence of Growth-Improving Paenibacillus mucilaginosus Strain KNP414.</title>
        <authorList>
            <person name="Lu J.J."/>
            <person name="Wang J.F."/>
            <person name="Hu X.F."/>
        </authorList>
    </citation>
    <scope>NUCLEOTIDE SEQUENCE [LARGE SCALE GENOMIC DNA]</scope>
    <source>
        <strain evidence="5 6">KNP414</strain>
    </source>
</reference>
<evidence type="ECO:0000256" key="3">
    <source>
        <dbReference type="ARBA" id="ARBA00038502"/>
    </source>
</evidence>
<keyword evidence="2" id="KW-0012">Acyltransferase</keyword>
<dbReference type="InterPro" id="IPR051531">
    <property type="entry name" value="N-acetyltransferase"/>
</dbReference>
<dbReference type="PROSITE" id="PS51186">
    <property type="entry name" value="GNAT"/>
    <property type="match status" value="1"/>
</dbReference>
<feature type="domain" description="N-acetyltransferase" evidence="4">
    <location>
        <begin position="8"/>
        <end position="172"/>
    </location>
</feature>
<dbReference type="AlphaFoldDB" id="F8F944"/>
<dbReference type="RefSeq" id="WP_013917648.1">
    <property type="nucleotide sequence ID" value="NC_015690.1"/>
</dbReference>
<dbReference type="PATRIC" id="fig|1036673.3.peg.3634"/>
<gene>
    <name evidence="5" type="ordered locus">KNP414_03954</name>
</gene>
<reference evidence="6" key="1">
    <citation type="submission" date="2011-06" db="EMBL/GenBank/DDBJ databases">
        <title>Complete genome sequence of Paenibacillus mucilaginosus KNP414.</title>
        <authorList>
            <person name="Wang J."/>
            <person name="Hu S."/>
            <person name="Hu X."/>
            <person name="Zhang B."/>
            <person name="Dong D."/>
            <person name="Zhang S."/>
            <person name="Zhao K."/>
            <person name="Wu D."/>
        </authorList>
    </citation>
    <scope>NUCLEOTIDE SEQUENCE [LARGE SCALE GENOMIC DNA]</scope>
    <source>
        <strain evidence="6">KNP414</strain>
    </source>
</reference>
<accession>F8F944</accession>
<dbReference type="GO" id="GO:0008999">
    <property type="term" value="F:protein-N-terminal-alanine acetyltransferase activity"/>
    <property type="evidence" value="ECO:0007669"/>
    <property type="project" value="TreeGrafter"/>
</dbReference>
<evidence type="ECO:0000259" key="4">
    <source>
        <dbReference type="PROSITE" id="PS51186"/>
    </source>
</evidence>
<comment type="similarity">
    <text evidence="3">Belongs to the acetyltransferase family. RimJ subfamily.</text>
</comment>
<evidence type="ECO:0000256" key="2">
    <source>
        <dbReference type="ARBA" id="ARBA00023315"/>
    </source>
</evidence>
<name>F8F944_PAEMK</name>
<dbReference type="Proteomes" id="UP000006620">
    <property type="component" value="Chromosome"/>
</dbReference>
<dbReference type="PANTHER" id="PTHR43792:SF8">
    <property type="entry name" value="[RIBOSOMAL PROTEIN US5]-ALANINE N-ACETYLTRANSFERASE"/>
    <property type="match status" value="1"/>
</dbReference>
<dbReference type="EMBL" id="CP002869">
    <property type="protein sequence ID" value="AEI42492.1"/>
    <property type="molecule type" value="Genomic_DNA"/>
</dbReference>
<dbReference type="KEGG" id="pms:KNP414_03954"/>
<dbReference type="HOGENOM" id="CLU_013985_40_1_9"/>
<protein>
    <submittedName>
        <fullName evidence="5">Putative ribosomal-protein-alanine acetyltransferase</fullName>
    </submittedName>
</protein>
<dbReference type="Gene3D" id="3.40.630.30">
    <property type="match status" value="1"/>
</dbReference>
<dbReference type="GO" id="GO:0005737">
    <property type="term" value="C:cytoplasm"/>
    <property type="evidence" value="ECO:0007669"/>
    <property type="project" value="TreeGrafter"/>
</dbReference>
<organism evidence="5 6">
    <name type="scientific">Paenibacillus mucilaginosus (strain KNP414)</name>
    <dbReference type="NCBI Taxonomy" id="1036673"/>
    <lineage>
        <taxon>Bacteria</taxon>
        <taxon>Bacillati</taxon>
        <taxon>Bacillota</taxon>
        <taxon>Bacilli</taxon>
        <taxon>Bacillales</taxon>
        <taxon>Paenibacillaceae</taxon>
        <taxon>Paenibacillus</taxon>
    </lineage>
</organism>
<proteinExistence type="inferred from homology"/>
<dbReference type="InterPro" id="IPR016181">
    <property type="entry name" value="Acyl_CoA_acyltransferase"/>
</dbReference>
<evidence type="ECO:0000256" key="1">
    <source>
        <dbReference type="ARBA" id="ARBA00022679"/>
    </source>
</evidence>
<dbReference type="InterPro" id="IPR000182">
    <property type="entry name" value="GNAT_dom"/>
</dbReference>
<keyword evidence="1 5" id="KW-0808">Transferase</keyword>
<evidence type="ECO:0000313" key="6">
    <source>
        <dbReference type="Proteomes" id="UP000006620"/>
    </source>
</evidence>